<protein>
    <submittedName>
        <fullName evidence="4">BTB domain-containing protein</fullName>
    </submittedName>
</protein>
<reference evidence="4" key="1">
    <citation type="submission" date="2016-04" db="UniProtKB">
        <authorList>
            <consortium name="WormBaseParasite"/>
        </authorList>
    </citation>
    <scope>IDENTIFICATION</scope>
</reference>
<evidence type="ECO:0000313" key="4">
    <source>
        <dbReference type="WBParaSite" id="ACOC_0000633001-mRNA-1"/>
    </source>
</evidence>
<dbReference type="Proteomes" id="UP000267027">
    <property type="component" value="Unassembled WGS sequence"/>
</dbReference>
<evidence type="ECO:0000313" key="3">
    <source>
        <dbReference type="Proteomes" id="UP000267027"/>
    </source>
</evidence>
<dbReference type="OMA" id="NTFAHIY"/>
<proteinExistence type="predicted"/>
<reference evidence="2 3" key="2">
    <citation type="submission" date="2018-11" db="EMBL/GenBank/DDBJ databases">
        <authorList>
            <consortium name="Pathogen Informatics"/>
        </authorList>
    </citation>
    <scope>NUCLEOTIDE SEQUENCE [LARGE SCALE GENOMIC DNA]</scope>
    <source>
        <strain evidence="2 3">Costa Rica</strain>
    </source>
</reference>
<dbReference type="OrthoDB" id="5785718at2759"/>
<dbReference type="EMBL" id="UYYA01003937">
    <property type="protein sequence ID" value="VDM57916.1"/>
    <property type="molecule type" value="Genomic_DNA"/>
</dbReference>
<feature type="region of interest" description="Disordered" evidence="1">
    <location>
        <begin position="378"/>
        <end position="433"/>
    </location>
</feature>
<accession>A0A158PHF6</accession>
<organism evidence="4">
    <name type="scientific">Angiostrongylus costaricensis</name>
    <name type="common">Nematode worm</name>
    <dbReference type="NCBI Taxonomy" id="334426"/>
    <lineage>
        <taxon>Eukaryota</taxon>
        <taxon>Metazoa</taxon>
        <taxon>Ecdysozoa</taxon>
        <taxon>Nematoda</taxon>
        <taxon>Chromadorea</taxon>
        <taxon>Rhabditida</taxon>
        <taxon>Rhabditina</taxon>
        <taxon>Rhabditomorpha</taxon>
        <taxon>Strongyloidea</taxon>
        <taxon>Metastrongylidae</taxon>
        <taxon>Angiostrongylus</taxon>
    </lineage>
</organism>
<feature type="compositionally biased region" description="Low complexity" evidence="1">
    <location>
        <begin position="381"/>
        <end position="397"/>
    </location>
</feature>
<gene>
    <name evidence="2" type="ORF">ACOC_LOCUS6331</name>
</gene>
<dbReference type="AlphaFoldDB" id="A0A158PHF6"/>
<evidence type="ECO:0000256" key="1">
    <source>
        <dbReference type="SAM" id="MobiDB-lite"/>
    </source>
</evidence>
<dbReference type="STRING" id="334426.A0A158PHF6"/>
<dbReference type="WBParaSite" id="ACOC_0000633001-mRNA-1">
    <property type="protein sequence ID" value="ACOC_0000633001-mRNA-1"/>
    <property type="gene ID" value="ACOC_0000633001"/>
</dbReference>
<name>A0A158PHF6_ANGCS</name>
<sequence length="433" mass="49008">MLENSEAIVLNVSPAFSTAYNGVQFTWALRLSDECVVSSCGMGFIITLCILFLHKYATVSSVRHVFVLLYYKDGPCSDVIVEEAKASIFCPQSGAELFSGFSSENSCEFTKGSGWPLLPSKSMESTFTDFVHQHIDKPLNIVVDIKFKNSLFDPLSYLPDIERAYRSQRVEEICEKFISDYYNKTIHIPNLDLFHVQDDKFSMHRLVFLFGCDRVEKECFSDDEELTEHGLNLVRSTFAHVYFEQVLMKEVQYFEDFISLLEGIDQAHIPPLRKEMERFMCREVMSEEVDSDFTKKMLLLAERYSLDVLKMVINGVLVDQIIAHSNPPGELVTISNELKRMATEIQDSLPMDPSTQAEEVLVDSVLEDLQSLTRRVRRVSLSHSPSSTISSPSNSPPGGATPTDQSALSPAPVTIRPFESTETPSRFKRIELV</sequence>
<keyword evidence="3" id="KW-1185">Reference proteome</keyword>
<evidence type="ECO:0000313" key="2">
    <source>
        <dbReference type="EMBL" id="VDM57916.1"/>
    </source>
</evidence>